<feature type="compositionally biased region" description="Polar residues" evidence="4">
    <location>
        <begin position="278"/>
        <end position="296"/>
    </location>
</feature>
<dbReference type="GeneTree" id="ENSGT00500000044852"/>
<evidence type="ECO:0000256" key="4">
    <source>
        <dbReference type="SAM" id="MobiDB-lite"/>
    </source>
</evidence>
<dbReference type="SUPFAM" id="SSF48403">
    <property type="entry name" value="Ankyrin repeat"/>
    <property type="match status" value="1"/>
</dbReference>
<evidence type="ECO:0000256" key="2">
    <source>
        <dbReference type="ARBA" id="ARBA00023043"/>
    </source>
</evidence>
<protein>
    <submittedName>
        <fullName evidence="5">Ankyrin repeat domain 33</fullName>
    </submittedName>
</protein>
<dbReference type="SMART" id="SM00248">
    <property type="entry name" value="ANK"/>
    <property type="match status" value="5"/>
</dbReference>
<keyword evidence="1" id="KW-0677">Repeat</keyword>
<name>A0A4X2KDL0_VOMUR</name>
<dbReference type="AlphaFoldDB" id="A0A4X2KDL0"/>
<dbReference type="PANTHER" id="PTHR24173:SF29">
    <property type="entry name" value="PHOTORECEPTOR ANKYRIN REPEAT PROTEIN"/>
    <property type="match status" value="1"/>
</dbReference>
<gene>
    <name evidence="5" type="primary">ANKRD33</name>
</gene>
<dbReference type="PROSITE" id="PS50297">
    <property type="entry name" value="ANK_REP_REGION"/>
    <property type="match status" value="2"/>
</dbReference>
<dbReference type="Ensembl" id="ENSVURT00010011341.1">
    <property type="protein sequence ID" value="ENSVURP00010010004.1"/>
    <property type="gene ID" value="ENSVURG00010007731.1"/>
</dbReference>
<dbReference type="Pfam" id="PF12796">
    <property type="entry name" value="Ank_2"/>
    <property type="match status" value="1"/>
</dbReference>
<reference evidence="5" key="3">
    <citation type="submission" date="2025-09" db="UniProtKB">
        <authorList>
            <consortium name="Ensembl"/>
        </authorList>
    </citation>
    <scope>IDENTIFICATION</scope>
</reference>
<dbReference type="InterPro" id="IPR036770">
    <property type="entry name" value="Ankyrin_rpt-contain_sf"/>
</dbReference>
<dbReference type="STRING" id="29139.ENSVURP00010010004"/>
<dbReference type="GO" id="GO:0035914">
    <property type="term" value="P:skeletal muscle cell differentiation"/>
    <property type="evidence" value="ECO:0007669"/>
    <property type="project" value="Ensembl"/>
</dbReference>
<dbReference type="OMA" id="RPQVPKI"/>
<accession>A0A4X2KDL0</accession>
<proteinExistence type="predicted"/>
<reference evidence="5" key="2">
    <citation type="submission" date="2025-08" db="UniProtKB">
        <authorList>
            <consortium name="Ensembl"/>
        </authorList>
    </citation>
    <scope>IDENTIFICATION</scope>
</reference>
<evidence type="ECO:0000256" key="3">
    <source>
        <dbReference type="PROSITE-ProRule" id="PRU00023"/>
    </source>
</evidence>
<evidence type="ECO:0000313" key="5">
    <source>
        <dbReference type="Ensembl" id="ENSVURP00010010004.1"/>
    </source>
</evidence>
<evidence type="ECO:0000313" key="6">
    <source>
        <dbReference type="Proteomes" id="UP000314987"/>
    </source>
</evidence>
<dbReference type="PROSITE" id="PS50088">
    <property type="entry name" value="ANK_REPEAT"/>
    <property type="match status" value="2"/>
</dbReference>
<dbReference type="Gene3D" id="1.25.40.20">
    <property type="entry name" value="Ankyrin repeat-containing domain"/>
    <property type="match status" value="1"/>
</dbReference>
<reference evidence="6" key="1">
    <citation type="submission" date="2018-12" db="EMBL/GenBank/DDBJ databases">
        <authorList>
            <person name="Yazar S."/>
        </authorList>
    </citation>
    <scope>NUCLEOTIDE SEQUENCE [LARGE SCALE GENOMIC DNA]</scope>
</reference>
<evidence type="ECO:0000256" key="1">
    <source>
        <dbReference type="ARBA" id="ARBA00022737"/>
    </source>
</evidence>
<feature type="repeat" description="ANK" evidence="3">
    <location>
        <begin position="120"/>
        <end position="152"/>
    </location>
</feature>
<feature type="region of interest" description="Disordered" evidence="4">
    <location>
        <begin position="268"/>
        <end position="296"/>
    </location>
</feature>
<dbReference type="InterPro" id="IPR002110">
    <property type="entry name" value="Ankyrin_rpt"/>
</dbReference>
<dbReference type="Proteomes" id="UP000314987">
    <property type="component" value="Unassembled WGS sequence"/>
</dbReference>
<keyword evidence="6" id="KW-1185">Reference proteome</keyword>
<dbReference type="PANTHER" id="PTHR24173">
    <property type="entry name" value="ANKYRIN REPEAT CONTAINING"/>
    <property type="match status" value="1"/>
</dbReference>
<organism evidence="5 6">
    <name type="scientific">Vombatus ursinus</name>
    <name type="common">Common wombat</name>
    <dbReference type="NCBI Taxonomy" id="29139"/>
    <lineage>
        <taxon>Eukaryota</taxon>
        <taxon>Metazoa</taxon>
        <taxon>Chordata</taxon>
        <taxon>Craniata</taxon>
        <taxon>Vertebrata</taxon>
        <taxon>Euteleostomi</taxon>
        <taxon>Mammalia</taxon>
        <taxon>Metatheria</taxon>
        <taxon>Diprotodontia</taxon>
        <taxon>Vombatidae</taxon>
        <taxon>Vombatus</taxon>
    </lineage>
</organism>
<sequence>LSDYPTPSENPVPRSELGPLYWACACNDPTKLQATLDLGVSPEEAAQVDRNGRTGLMVACYKGFDSIVVLLSHCPFLDVNHQDKEGNTALMLAAQAGHITLVNYLLNYYPGLDLDRRDSRGLTALMKAAVQGRSDCVAALLMSGADPTAVDPARGKTALEWAALTDSFETVVRIRQLSRHPRVEQLSRHYQLEWPALAGLVAQAQTNLTPSFLERLQSAFSLPFPQPPQEGGVLDHLVRVTTSLASPFIITACHTLCPDLPPELGMLRPSVPELQGTAPLQPQTPKVSQPPSSQQVLVPYQRPSGVSSLCPDWLLAKNHSISKTQVPQIHLTKARSQSRQQKQCSTPTGHRGLVLPSWHYQKLREERKLVEARGKKGP</sequence>
<keyword evidence="2 3" id="KW-0040">ANK repeat</keyword>
<feature type="repeat" description="ANK" evidence="3">
    <location>
        <begin position="85"/>
        <end position="117"/>
    </location>
</feature>